<dbReference type="InterPro" id="IPR003959">
    <property type="entry name" value="ATPase_AAA_core"/>
</dbReference>
<feature type="domain" description="Endonuclease GajA/Old nuclease/RecF-like AAA" evidence="1">
    <location>
        <begin position="3"/>
        <end position="47"/>
    </location>
</feature>
<dbReference type="SUPFAM" id="SSF52540">
    <property type="entry name" value="P-loop containing nucleoside triphosphate hydrolases"/>
    <property type="match status" value="1"/>
</dbReference>
<evidence type="ECO:0000313" key="4">
    <source>
        <dbReference type="Proteomes" id="UP000094828"/>
    </source>
</evidence>
<comment type="caution">
    <text evidence="3">The sequence shown here is derived from an EMBL/GenBank/DDBJ whole genome shotgun (WGS) entry which is preliminary data.</text>
</comment>
<dbReference type="EMBL" id="LYDR01000050">
    <property type="protein sequence ID" value="ODA33684.1"/>
    <property type="molecule type" value="Genomic_DNA"/>
</dbReference>
<dbReference type="Pfam" id="PF13304">
    <property type="entry name" value="AAA_21"/>
    <property type="match status" value="1"/>
</dbReference>
<dbReference type="PANTHER" id="PTHR43581">
    <property type="entry name" value="ATP/GTP PHOSPHATASE"/>
    <property type="match status" value="1"/>
</dbReference>
<sequence length="400" mass="45083">MFDSISFENFRSIRKLHVDLRPINVLFGPNGSGKSTFLQGLDLFSSTIRLGLRDSVRRAGGVSALRTLGLPRETITTISIQHETLEYSRCFDVSSNDYATGDELLVLNSQDGKLIVFDSSLKQIWGHPLSPVKYLTSNERFTSRSLWDLALEADLWNEKIAIDLTDLIGFQFELGTALITNCRRFNIDQLGQSGSRSQDGLDLGEHGEGLWNVLRNLRDDHASRIIYQRILSFLNRAFPSFREFELKTTGQNVTCLVHEHKQDLPYPVNLAPDGLFHLAYCLCLLYVSGNRASLVVLDEPDLSLHPWALTVLADAIKEATSKWNRQVIIATHSPTLLSEFKEDEILLMQSGETGVTATRVSEIQEDRDLLDRYDLGSLYQMNIIGKQGDKPLFTEMDAVE</sequence>
<dbReference type="Pfam" id="PF13175">
    <property type="entry name" value="AAA_15"/>
    <property type="match status" value="1"/>
</dbReference>
<dbReference type="GO" id="GO:0016887">
    <property type="term" value="F:ATP hydrolysis activity"/>
    <property type="evidence" value="ECO:0007669"/>
    <property type="project" value="InterPro"/>
</dbReference>
<dbReference type="AlphaFoldDB" id="A0A1C3EKD4"/>
<evidence type="ECO:0000259" key="2">
    <source>
        <dbReference type="Pfam" id="PF13304"/>
    </source>
</evidence>
<dbReference type="RefSeq" id="WP_068846821.1">
    <property type="nucleotide sequence ID" value="NZ_LYDR01000050.1"/>
</dbReference>
<proteinExistence type="predicted"/>
<dbReference type="Proteomes" id="UP000094828">
    <property type="component" value="Unassembled WGS sequence"/>
</dbReference>
<dbReference type="PANTHER" id="PTHR43581:SF2">
    <property type="entry name" value="EXCINUCLEASE ATPASE SUBUNIT"/>
    <property type="match status" value="1"/>
</dbReference>
<evidence type="ECO:0000313" key="3">
    <source>
        <dbReference type="EMBL" id="ODA33684.1"/>
    </source>
</evidence>
<dbReference type="InterPro" id="IPR027417">
    <property type="entry name" value="P-loop_NTPase"/>
</dbReference>
<evidence type="ECO:0000259" key="1">
    <source>
        <dbReference type="Pfam" id="PF13175"/>
    </source>
</evidence>
<dbReference type="PIRSF" id="PIRSF029347">
    <property type="entry name" value="RecF"/>
    <property type="match status" value="1"/>
</dbReference>
<reference evidence="3 4" key="1">
    <citation type="submission" date="2016-05" db="EMBL/GenBank/DDBJ databases">
        <title>Genomic and physiological characterization of Planctopirus sp. isolated from fresh water lake.</title>
        <authorList>
            <person name="Subhash Y."/>
            <person name="Ramana C."/>
        </authorList>
    </citation>
    <scope>NUCLEOTIDE SEQUENCE [LARGE SCALE GENOMIC DNA]</scope>
    <source>
        <strain evidence="3 4">JC280</strain>
    </source>
</reference>
<organism evidence="3 4">
    <name type="scientific">Planctopirus hydrillae</name>
    <dbReference type="NCBI Taxonomy" id="1841610"/>
    <lineage>
        <taxon>Bacteria</taxon>
        <taxon>Pseudomonadati</taxon>
        <taxon>Planctomycetota</taxon>
        <taxon>Planctomycetia</taxon>
        <taxon>Planctomycetales</taxon>
        <taxon>Planctomycetaceae</taxon>
        <taxon>Planctopirus</taxon>
    </lineage>
</organism>
<evidence type="ECO:0008006" key="5">
    <source>
        <dbReference type="Google" id="ProtNLM"/>
    </source>
</evidence>
<protein>
    <recommendedName>
        <fullName evidence="5">ATPase AAA-type core domain-containing protein</fullName>
    </recommendedName>
</protein>
<dbReference type="CDD" id="cd00267">
    <property type="entry name" value="ABC_ATPase"/>
    <property type="match status" value="1"/>
</dbReference>
<dbReference type="OrthoDB" id="9814775at2"/>
<accession>A0A1C3EKD4</accession>
<dbReference type="InterPro" id="IPR041685">
    <property type="entry name" value="AAA_GajA/Old/RecF-like"/>
</dbReference>
<feature type="domain" description="ATPase AAA-type core" evidence="2">
    <location>
        <begin position="258"/>
        <end position="338"/>
    </location>
</feature>
<dbReference type="STRING" id="1841610.A6X21_18320"/>
<dbReference type="InterPro" id="IPR014555">
    <property type="entry name" value="RecF-like"/>
</dbReference>
<gene>
    <name evidence="3" type="ORF">A6X21_18320</name>
</gene>
<name>A0A1C3EKD4_9PLAN</name>
<keyword evidence="4" id="KW-1185">Reference proteome</keyword>
<dbReference type="InterPro" id="IPR051396">
    <property type="entry name" value="Bact_Antivir_Def_Nuclease"/>
</dbReference>
<dbReference type="GO" id="GO:0005524">
    <property type="term" value="F:ATP binding"/>
    <property type="evidence" value="ECO:0007669"/>
    <property type="project" value="InterPro"/>
</dbReference>
<dbReference type="Gene3D" id="3.40.50.300">
    <property type="entry name" value="P-loop containing nucleotide triphosphate hydrolases"/>
    <property type="match status" value="2"/>
</dbReference>